<protein>
    <submittedName>
        <fullName evidence="1">DUF5312 family protein</fullName>
    </submittedName>
</protein>
<keyword evidence="2" id="KW-1185">Reference proteome</keyword>
<organism evidence="1 2">
    <name type="scientific">Rarispira pelagica</name>
    <dbReference type="NCBI Taxonomy" id="3141764"/>
    <lineage>
        <taxon>Bacteria</taxon>
        <taxon>Pseudomonadati</taxon>
        <taxon>Spirochaetota</taxon>
        <taxon>Spirochaetia</taxon>
        <taxon>Winmispirales</taxon>
        <taxon>Winmispiraceae</taxon>
        <taxon>Rarispira</taxon>
    </lineage>
</organism>
<sequence>MPTLEELAHSLAPEERKDLLKKIESSLFGVNDDKGEPIYPKIFSEEQREFVILQKMRELSIFERIVLWFRNLFTARSKEEAFLQLYLSKKRKKINRLAFDMFNLRTFSIKPGFLEYLIALDISSRFLLDFYRTLWGDKSFFVELIHETLNTMIPSCKKELFDFISREEIFNLFLEGKSRENVKKILRKKIESYLESIPKEIFRDMDYNLLPLFAARNLVFFPYGLFYNLFNVSDPDTVSDFSTLREVGFSKCEHLLERLYYAVSVFNRFIKYDIPDAIFKYYYSYIQSKKEKDEKQFYDVDSLKSAFKSLREATINFYKKIPLSDFFQVVHKDPFYRFYIYVPSIDAKNFYSSSLILHIIGEYDDSVLDIIRDVISSLNSSLFPFGKERMDNLNTFATSRLKTLFPHSFMYIESFSVIFTVFKRWYIMELRDFFETMAKAIPTRFKNVLTVLNSINKDIDDFLSEMISFEQSFSLDNPDGRLLFISEDRTAVSDVQRHLIDQKGKEAYEIVNAARGIISKFGDFFDRLIDILPDITDIAEEYYTSDEPFQEYVYGWRNKIKSLDLLLNLLKDSEHDLFFK</sequence>
<dbReference type="RefSeq" id="WP_420069205.1">
    <property type="nucleotide sequence ID" value="NZ_JBCHKQ010000002.1"/>
</dbReference>
<comment type="caution">
    <text evidence="1">The sequence shown here is derived from an EMBL/GenBank/DDBJ whole genome shotgun (WGS) entry which is preliminary data.</text>
</comment>
<dbReference type="InterPro" id="IPR035196">
    <property type="entry name" value="DUF5312"/>
</dbReference>
<evidence type="ECO:0000313" key="2">
    <source>
        <dbReference type="Proteomes" id="UP001466331"/>
    </source>
</evidence>
<dbReference type="Proteomes" id="UP001466331">
    <property type="component" value="Unassembled WGS sequence"/>
</dbReference>
<dbReference type="EMBL" id="JBCHKQ010000002">
    <property type="protein sequence ID" value="MEM5947755.1"/>
    <property type="molecule type" value="Genomic_DNA"/>
</dbReference>
<name>A0ABU9UCQ9_9SPIR</name>
<gene>
    <name evidence="1" type="ORF">WKV44_04275</name>
</gene>
<accession>A0ABU9UCQ9</accession>
<dbReference type="Pfam" id="PF17239">
    <property type="entry name" value="DUF5312"/>
    <property type="match status" value="1"/>
</dbReference>
<reference evidence="1 2" key="1">
    <citation type="submission" date="2024-03" db="EMBL/GenBank/DDBJ databases">
        <title>Ignisphaera cupida sp. nov., a hyperthermophilic hydrolytic archaeon from a hot spring of Kamchatka, and proposal of Ignisphaeraceae fam. nov.</title>
        <authorList>
            <person name="Podosokorskaya O.A."/>
            <person name="Elcheninov A.G."/>
            <person name="Maltseva A.I."/>
            <person name="Zayulina K.S."/>
            <person name="Novikov A."/>
            <person name="Merkel A.Y."/>
        </authorList>
    </citation>
    <scope>NUCLEOTIDE SEQUENCE [LARGE SCALE GENOMIC DNA]</scope>
    <source>
        <strain evidence="1 2">38H-sp</strain>
    </source>
</reference>
<proteinExistence type="predicted"/>
<evidence type="ECO:0000313" key="1">
    <source>
        <dbReference type="EMBL" id="MEM5947755.1"/>
    </source>
</evidence>